<dbReference type="GO" id="GO:0003824">
    <property type="term" value="F:catalytic activity"/>
    <property type="evidence" value="ECO:0007669"/>
    <property type="project" value="InterPro"/>
</dbReference>
<protein>
    <recommendedName>
        <fullName evidence="1">Endonuclease/exonuclease/phosphatase domain-containing protein</fullName>
    </recommendedName>
</protein>
<feature type="domain" description="Endonuclease/exonuclease/phosphatase" evidence="1">
    <location>
        <begin position="110"/>
        <end position="224"/>
    </location>
</feature>
<dbReference type="PANTHER" id="PTHR33273:SF4">
    <property type="entry name" value="ENDONUCLEASE_EXONUCLEASE_PHOSPHATASE DOMAIN-CONTAINING PROTEIN"/>
    <property type="match status" value="1"/>
</dbReference>
<dbReference type="Proteomes" id="UP000410492">
    <property type="component" value="Unassembled WGS sequence"/>
</dbReference>
<evidence type="ECO:0000313" key="2">
    <source>
        <dbReference type="EMBL" id="VEN61719.1"/>
    </source>
</evidence>
<evidence type="ECO:0000259" key="1">
    <source>
        <dbReference type="Pfam" id="PF14529"/>
    </source>
</evidence>
<dbReference type="EMBL" id="CAACVG010013348">
    <property type="protein sequence ID" value="VEN61719.1"/>
    <property type="molecule type" value="Genomic_DNA"/>
</dbReference>
<keyword evidence="3" id="KW-1185">Reference proteome</keyword>
<dbReference type="AlphaFoldDB" id="A0A653DP07"/>
<dbReference type="Gene3D" id="3.60.10.10">
    <property type="entry name" value="Endonuclease/exonuclease/phosphatase"/>
    <property type="match status" value="1"/>
</dbReference>
<dbReference type="InterPro" id="IPR005135">
    <property type="entry name" value="Endo/exonuclease/phosphatase"/>
</dbReference>
<sequence length="422" mass="47279">MADTQTNISKNCIQILQWNARSIVAQKASLQHFLINHDVDIIVISETWLKESQVFSLSGYNCIKKCRTNGTGGVAIFIKQAIEFQEFKILQNFNSSIEACAVTLNHLKYNIVSIYKPPDVCATLGDWESLFNQFKAPTIFCGDFNAHHGLWGYSYDNSQGNILVEATEIKSLVILNNGNPTRISVPSNVNQFSAVDLTLVSSEIADITEWEVLPDSMGSDHFPILLTILNNNQSFEISPYCRWNDACGNWDKFQDSLNKSLNDIANLNDLPNQEKFTNLLNAITVAADSSMPIKKPFTPTSVKPIWWDENCTRAYETRRQALLNYRQQGGCVNFGHSCYGGMGKRASTGVEDTPAALGEEVRYLPQSGDPALVFTGPRGSVYKPDSATKELARQQQVENVSKVIRQWIQNYRRAQELSNDLV</sequence>
<organism evidence="2 3">
    <name type="scientific">Callosobruchus maculatus</name>
    <name type="common">Southern cowpea weevil</name>
    <name type="synonym">Pulse bruchid</name>
    <dbReference type="NCBI Taxonomy" id="64391"/>
    <lineage>
        <taxon>Eukaryota</taxon>
        <taxon>Metazoa</taxon>
        <taxon>Ecdysozoa</taxon>
        <taxon>Arthropoda</taxon>
        <taxon>Hexapoda</taxon>
        <taxon>Insecta</taxon>
        <taxon>Pterygota</taxon>
        <taxon>Neoptera</taxon>
        <taxon>Endopterygota</taxon>
        <taxon>Coleoptera</taxon>
        <taxon>Polyphaga</taxon>
        <taxon>Cucujiformia</taxon>
        <taxon>Chrysomeloidea</taxon>
        <taxon>Chrysomelidae</taxon>
        <taxon>Bruchinae</taxon>
        <taxon>Bruchini</taxon>
        <taxon>Callosobruchus</taxon>
    </lineage>
</organism>
<reference evidence="2 3" key="1">
    <citation type="submission" date="2019-01" db="EMBL/GenBank/DDBJ databases">
        <authorList>
            <person name="Sayadi A."/>
        </authorList>
    </citation>
    <scope>NUCLEOTIDE SEQUENCE [LARGE SCALE GENOMIC DNA]</scope>
</reference>
<dbReference type="OrthoDB" id="6777957at2759"/>
<name>A0A653DP07_CALMS</name>
<accession>A0A653DP07</accession>
<proteinExistence type="predicted"/>
<evidence type="ECO:0000313" key="3">
    <source>
        <dbReference type="Proteomes" id="UP000410492"/>
    </source>
</evidence>
<dbReference type="PANTHER" id="PTHR33273">
    <property type="entry name" value="DOMAIN-CONTAINING PROTEIN, PUTATIVE-RELATED"/>
    <property type="match status" value="1"/>
</dbReference>
<dbReference type="Pfam" id="PF14529">
    <property type="entry name" value="Exo_endo_phos_2"/>
    <property type="match status" value="1"/>
</dbReference>
<dbReference type="SUPFAM" id="SSF56219">
    <property type="entry name" value="DNase I-like"/>
    <property type="match status" value="1"/>
</dbReference>
<gene>
    <name evidence="2" type="ORF">CALMAC_LOCUS19053</name>
</gene>
<dbReference type="InterPro" id="IPR036691">
    <property type="entry name" value="Endo/exonu/phosph_ase_sf"/>
</dbReference>